<reference evidence="11 12" key="1">
    <citation type="submission" date="2016-01" db="EMBL/GenBank/DDBJ databases">
        <title>Characterization of the Clostridium difficile lineages that are prevalent in Hong Kong and China.</title>
        <authorList>
            <person name="Kwok J.S.-L."/>
            <person name="Lam W.-Y."/>
            <person name="Ip M."/>
            <person name="Chan T.-F."/>
            <person name="Hawkey P.M."/>
            <person name="Tsui S.K.-W."/>
        </authorList>
    </citation>
    <scope>NUCLEOTIDE SEQUENCE [LARGE SCALE GENOMIC DNA]</scope>
    <source>
        <strain evidence="11 12">300064</strain>
    </source>
</reference>
<gene>
    <name evidence="11" type="ORF">AWN73_19575</name>
</gene>
<dbReference type="Proteomes" id="UP000238081">
    <property type="component" value="Unassembled WGS sequence"/>
</dbReference>
<evidence type="ECO:0000313" key="12">
    <source>
        <dbReference type="Proteomes" id="UP000238081"/>
    </source>
</evidence>
<feature type="transmembrane region" description="Helical" evidence="9">
    <location>
        <begin position="31"/>
        <end position="52"/>
    </location>
</feature>
<dbReference type="EMBL" id="LRDH01000156">
    <property type="protein sequence ID" value="PPV12181.1"/>
    <property type="molecule type" value="Genomic_DNA"/>
</dbReference>
<feature type="domain" description="PTS EIIC type-3" evidence="10">
    <location>
        <begin position="7"/>
        <end position="418"/>
    </location>
</feature>
<evidence type="ECO:0000313" key="11">
    <source>
        <dbReference type="EMBL" id="PPV12181.1"/>
    </source>
</evidence>
<evidence type="ECO:0000256" key="2">
    <source>
        <dbReference type="ARBA" id="ARBA00022448"/>
    </source>
</evidence>
<feature type="transmembrane region" description="Helical" evidence="9">
    <location>
        <begin position="143"/>
        <end position="160"/>
    </location>
</feature>
<keyword evidence="4 8" id="KW-0762">Sugar transport</keyword>
<dbReference type="PANTHER" id="PTHR33989:SF4">
    <property type="entry name" value="PTS SYSTEM N,N'-DIACETYLCHITOBIOSE-SPECIFIC EIIC COMPONENT"/>
    <property type="match status" value="1"/>
</dbReference>
<feature type="transmembrane region" description="Helical" evidence="9">
    <location>
        <begin position="181"/>
        <end position="201"/>
    </location>
</feature>
<protein>
    <recommendedName>
        <fullName evidence="8">Permease IIC component</fullName>
    </recommendedName>
</protein>
<dbReference type="RefSeq" id="WP_043667318.1">
    <property type="nucleotide sequence ID" value="NZ_JSEG01000058.1"/>
</dbReference>
<evidence type="ECO:0000256" key="6">
    <source>
        <dbReference type="ARBA" id="ARBA00022989"/>
    </source>
</evidence>
<feature type="transmembrane region" description="Helical" evidence="9">
    <location>
        <begin position="102"/>
        <end position="123"/>
    </location>
</feature>
<evidence type="ECO:0000256" key="4">
    <source>
        <dbReference type="ARBA" id="ARBA00022597"/>
    </source>
</evidence>
<dbReference type="GO" id="GO:0009401">
    <property type="term" value="P:phosphoenolpyruvate-dependent sugar phosphotransferase system"/>
    <property type="evidence" value="ECO:0007669"/>
    <property type="project" value="InterPro"/>
</dbReference>
<name>A0A2S7F649_CLOBU</name>
<proteinExistence type="predicted"/>
<keyword evidence="3 8" id="KW-1003">Cell membrane</keyword>
<evidence type="ECO:0000256" key="9">
    <source>
        <dbReference type="SAM" id="Phobius"/>
    </source>
</evidence>
<feature type="transmembrane region" description="Helical" evidence="9">
    <location>
        <begin position="228"/>
        <end position="246"/>
    </location>
</feature>
<dbReference type="InterPro" id="IPR004796">
    <property type="entry name" value="PTS_IIC_cello"/>
</dbReference>
<dbReference type="GO" id="GO:1901264">
    <property type="term" value="P:carbohydrate derivative transport"/>
    <property type="evidence" value="ECO:0007669"/>
    <property type="project" value="TreeGrafter"/>
</dbReference>
<comment type="function">
    <text evidence="8">The phosphoenolpyruvate-dependent sugar phosphotransferase system (PTS), a major carbohydrate active -transport system, catalyzes the phosphorylation of incoming sugar substrates concomitant with their translocation across the cell membrane.</text>
</comment>
<dbReference type="AlphaFoldDB" id="A0A2S7F649"/>
<dbReference type="GO" id="GO:0008982">
    <property type="term" value="F:protein-N(PI)-phosphohistidine-sugar phosphotransferase activity"/>
    <property type="evidence" value="ECO:0007669"/>
    <property type="project" value="UniProtKB-UniRule"/>
</dbReference>
<comment type="subcellular location">
    <subcellularLocation>
        <location evidence="1">Cell membrane</location>
        <topology evidence="1">Multi-pass membrane protein</topology>
    </subcellularLocation>
</comment>
<evidence type="ECO:0000256" key="7">
    <source>
        <dbReference type="ARBA" id="ARBA00023136"/>
    </source>
</evidence>
<comment type="caution">
    <text evidence="11">The sequence shown here is derived from an EMBL/GenBank/DDBJ whole genome shotgun (WGS) entry which is preliminary data.</text>
</comment>
<evidence type="ECO:0000256" key="8">
    <source>
        <dbReference type="PIRNR" id="PIRNR006351"/>
    </source>
</evidence>
<dbReference type="PANTHER" id="PTHR33989">
    <property type="match status" value="1"/>
</dbReference>
<dbReference type="GO" id="GO:0005886">
    <property type="term" value="C:plasma membrane"/>
    <property type="evidence" value="ECO:0007669"/>
    <property type="project" value="UniProtKB-SubCell"/>
</dbReference>
<sequence length="436" mass="46965">MSIGNTLSQKLIPQVMKFVNLKPVIALKDGILFILPLTLIGSVFLLLAQIPYQPFNDWMASTLGANWTEPLMQAYGASFKIIALVAAIGIAYTYAKNEGYEPLSAGIISLVIFLLTTNSYVTLESGEIADNVIPKAWTGGEGMVTAIIIGLLVGAIYSWFMKKDIRIKMPAGVPQGVANSFSALIPGAVMIVGATVVYTIFKYGMNTTFIEWIYKVIQTPLQGLSDSLGGVIVMCFLIPFLWWFGVHGSTIIGGVMDGILISNATANQNILDSGMALTIENGGRIVTQQFKDCVVNLSGSGATIGLVICMLFLAKSAQSKQLGKLAVVPACFNINEPVIFGTPIVMNPFMAIPFILTPVTIGVLQYFAIAIGLIPLYTGVVVPWTTPPIISGFLTGGWRTALFQVVVIAISTAIYFPFFKKVDSMNYKNEQAAQNQ</sequence>
<keyword evidence="2 8" id="KW-0813">Transport</keyword>
<dbReference type="PROSITE" id="PS51105">
    <property type="entry name" value="PTS_EIIC_TYPE_3"/>
    <property type="match status" value="1"/>
</dbReference>
<accession>A0A2S7F649</accession>
<dbReference type="InterPro" id="IPR051088">
    <property type="entry name" value="PTS_Sugar-EIIC/EIIB"/>
</dbReference>
<dbReference type="InterPro" id="IPR004501">
    <property type="entry name" value="PTS_EIIC_3"/>
</dbReference>
<feature type="transmembrane region" description="Helical" evidence="9">
    <location>
        <begin position="294"/>
        <end position="314"/>
    </location>
</feature>
<keyword evidence="7 8" id="KW-0472">Membrane</keyword>
<dbReference type="NCBIfam" id="TIGR00410">
    <property type="entry name" value="lacE"/>
    <property type="match status" value="1"/>
</dbReference>
<evidence type="ECO:0000256" key="5">
    <source>
        <dbReference type="ARBA" id="ARBA00022692"/>
    </source>
</evidence>
<dbReference type="InterPro" id="IPR003352">
    <property type="entry name" value="PTS_EIIC"/>
</dbReference>
<evidence type="ECO:0000256" key="1">
    <source>
        <dbReference type="ARBA" id="ARBA00004651"/>
    </source>
</evidence>
<keyword evidence="6 9" id="KW-1133">Transmembrane helix</keyword>
<organism evidence="11 12">
    <name type="scientific">Clostridium butyricum</name>
    <dbReference type="NCBI Taxonomy" id="1492"/>
    <lineage>
        <taxon>Bacteria</taxon>
        <taxon>Bacillati</taxon>
        <taxon>Bacillota</taxon>
        <taxon>Clostridia</taxon>
        <taxon>Eubacteriales</taxon>
        <taxon>Clostridiaceae</taxon>
        <taxon>Clostridium</taxon>
    </lineage>
</organism>
<keyword evidence="5 9" id="KW-0812">Transmembrane</keyword>
<feature type="transmembrane region" description="Helical" evidence="9">
    <location>
        <begin position="363"/>
        <end position="384"/>
    </location>
</feature>
<feature type="transmembrane region" description="Helical" evidence="9">
    <location>
        <begin position="334"/>
        <end position="356"/>
    </location>
</feature>
<dbReference type="Pfam" id="PF02378">
    <property type="entry name" value="PTS_EIIC"/>
    <property type="match status" value="1"/>
</dbReference>
<evidence type="ECO:0000256" key="3">
    <source>
        <dbReference type="ARBA" id="ARBA00022475"/>
    </source>
</evidence>
<feature type="transmembrane region" description="Helical" evidence="9">
    <location>
        <begin position="396"/>
        <end position="418"/>
    </location>
</feature>
<evidence type="ECO:0000259" key="10">
    <source>
        <dbReference type="PROSITE" id="PS51105"/>
    </source>
</evidence>
<feature type="transmembrane region" description="Helical" evidence="9">
    <location>
        <begin position="72"/>
        <end position="95"/>
    </location>
</feature>
<dbReference type="PIRSF" id="PIRSF006351">
    <property type="entry name" value="PTS_EIIC-Cellobiose"/>
    <property type="match status" value="1"/>
</dbReference>